<dbReference type="CDD" id="cd00075">
    <property type="entry name" value="HATPase"/>
    <property type="match status" value="1"/>
</dbReference>
<dbReference type="InterPro" id="IPR036097">
    <property type="entry name" value="HisK_dim/P_sf"/>
</dbReference>
<sequence>MTLDTSSHAEDRGALTRRAARPGAPAHDPGAPAGRGYDPDELPDGLVVADADGRVVCFNAQAVRITAVPRDRALGRRLEETLPLEDLKGRRWWPLTDPYGGLATRTGQPERNLLLPGGREVLVAARYVRDEPLGPVRRVVVTLRGTEARRRTERAHADLIATVAHELRSPLTSVRGFTQTLLAKWERFTDDQKRLILETVDADANRVTRLITELLDISRIDSGRLEVRRQPVDIAAAVGRHVQGHTARGQSPDRFFVRVRRPLPDLWADPDKIDQILANLLENAVRHGEGTVTIEVAPTGPQDEEKGTAVTVSDEGPGIPEESMGRVFTRFWRGSTRGGTGLGLYIVKGLVEAHGGTITVGRAPAGGAEFRFTLPVGAPAYLTQGD</sequence>
<proteinExistence type="predicted"/>
<dbReference type="InterPro" id="IPR004358">
    <property type="entry name" value="Sig_transdc_His_kin-like_C"/>
</dbReference>
<dbReference type="PROSITE" id="PS50112">
    <property type="entry name" value="PAS"/>
    <property type="match status" value="1"/>
</dbReference>
<dbReference type="Gene3D" id="3.30.565.10">
    <property type="entry name" value="Histidine kinase-like ATPase, C-terminal domain"/>
    <property type="match status" value="1"/>
</dbReference>
<dbReference type="InterPro" id="IPR036890">
    <property type="entry name" value="HATPase_C_sf"/>
</dbReference>
<keyword evidence="11" id="KW-0547">Nucleotide-binding</keyword>
<dbReference type="Pfam" id="PF02518">
    <property type="entry name" value="HATPase_c"/>
    <property type="match status" value="1"/>
</dbReference>
<comment type="caution">
    <text evidence="11">The sequence shown here is derived from an EMBL/GenBank/DDBJ whole genome shotgun (WGS) entry which is preliminary data.</text>
</comment>
<evidence type="ECO:0000256" key="1">
    <source>
        <dbReference type="ARBA" id="ARBA00000085"/>
    </source>
</evidence>
<dbReference type="PANTHER" id="PTHR43711:SF1">
    <property type="entry name" value="HISTIDINE KINASE 1"/>
    <property type="match status" value="1"/>
</dbReference>
<keyword evidence="12" id="KW-1185">Reference proteome</keyword>
<feature type="domain" description="PAS" evidence="10">
    <location>
        <begin position="40"/>
        <end position="86"/>
    </location>
</feature>
<feature type="region of interest" description="Disordered" evidence="8">
    <location>
        <begin position="1"/>
        <end position="41"/>
    </location>
</feature>
<keyword evidence="5" id="KW-0808">Transferase</keyword>
<dbReference type="InterPro" id="IPR005467">
    <property type="entry name" value="His_kinase_dom"/>
</dbReference>
<dbReference type="PROSITE" id="PS50109">
    <property type="entry name" value="HIS_KIN"/>
    <property type="match status" value="1"/>
</dbReference>
<dbReference type="InterPro" id="IPR000014">
    <property type="entry name" value="PAS"/>
</dbReference>
<dbReference type="RefSeq" id="WP_315879197.1">
    <property type="nucleotide sequence ID" value="NZ_JAWCTQ010000023.1"/>
</dbReference>
<dbReference type="EMBL" id="JAWCTQ010000023">
    <property type="protein sequence ID" value="MDT9684142.1"/>
    <property type="molecule type" value="Genomic_DNA"/>
</dbReference>
<comment type="subcellular location">
    <subcellularLocation>
        <location evidence="2">Cell membrane</location>
    </subcellularLocation>
</comment>
<dbReference type="EC" id="2.7.13.3" evidence="3"/>
<organism evidence="11 12">
    <name type="scientific">Streptomyces tamarix</name>
    <dbReference type="NCBI Taxonomy" id="3078565"/>
    <lineage>
        <taxon>Bacteria</taxon>
        <taxon>Bacillati</taxon>
        <taxon>Actinomycetota</taxon>
        <taxon>Actinomycetes</taxon>
        <taxon>Kitasatosporales</taxon>
        <taxon>Streptomycetaceae</taxon>
        <taxon>Streptomyces</taxon>
    </lineage>
</organism>
<evidence type="ECO:0000256" key="2">
    <source>
        <dbReference type="ARBA" id="ARBA00004236"/>
    </source>
</evidence>
<keyword evidence="6" id="KW-0418">Kinase</keyword>
<evidence type="ECO:0000259" key="9">
    <source>
        <dbReference type="PROSITE" id="PS50109"/>
    </source>
</evidence>
<dbReference type="Gene3D" id="1.10.287.130">
    <property type="match status" value="1"/>
</dbReference>
<dbReference type="CDD" id="cd00082">
    <property type="entry name" value="HisKA"/>
    <property type="match status" value="1"/>
</dbReference>
<name>A0ABU3QNX8_9ACTN</name>
<dbReference type="SUPFAM" id="SSF55874">
    <property type="entry name" value="ATPase domain of HSP90 chaperone/DNA topoisomerase II/histidine kinase"/>
    <property type="match status" value="1"/>
</dbReference>
<reference evidence="11 12" key="1">
    <citation type="submission" date="2023-09" db="EMBL/GenBank/DDBJ databases">
        <title>Streptomyces sp. nov.: A antagonism against Alternaria gaisen Producing Streptochlin, Isolated from Tamarix root soil.</title>
        <authorList>
            <person name="Chen Y."/>
        </authorList>
    </citation>
    <scope>NUCLEOTIDE SEQUENCE [LARGE SCALE GENOMIC DNA]</scope>
    <source>
        <strain evidence="11 12">TRM76323</strain>
    </source>
</reference>
<dbReference type="InterPro" id="IPR050736">
    <property type="entry name" value="Sensor_HK_Regulatory"/>
</dbReference>
<comment type="catalytic activity">
    <reaction evidence="1">
        <text>ATP + protein L-histidine = ADP + protein N-phospho-L-histidine.</text>
        <dbReference type="EC" id="2.7.13.3"/>
    </reaction>
</comment>
<evidence type="ECO:0000313" key="11">
    <source>
        <dbReference type="EMBL" id="MDT9684142.1"/>
    </source>
</evidence>
<evidence type="ECO:0000256" key="4">
    <source>
        <dbReference type="ARBA" id="ARBA00022553"/>
    </source>
</evidence>
<evidence type="ECO:0000256" key="6">
    <source>
        <dbReference type="ARBA" id="ARBA00022777"/>
    </source>
</evidence>
<dbReference type="InterPro" id="IPR035965">
    <property type="entry name" value="PAS-like_dom_sf"/>
</dbReference>
<feature type="region of interest" description="Disordered" evidence="8">
    <location>
        <begin position="297"/>
        <end position="319"/>
    </location>
</feature>
<dbReference type="SUPFAM" id="SSF55785">
    <property type="entry name" value="PYP-like sensor domain (PAS domain)"/>
    <property type="match status" value="1"/>
</dbReference>
<keyword evidence="11" id="KW-0067">ATP-binding</keyword>
<evidence type="ECO:0000256" key="3">
    <source>
        <dbReference type="ARBA" id="ARBA00012438"/>
    </source>
</evidence>
<dbReference type="GO" id="GO:0005524">
    <property type="term" value="F:ATP binding"/>
    <property type="evidence" value="ECO:0007669"/>
    <property type="project" value="UniProtKB-KW"/>
</dbReference>
<dbReference type="PRINTS" id="PR00344">
    <property type="entry name" value="BCTRLSENSOR"/>
</dbReference>
<keyword evidence="7" id="KW-0902">Two-component regulatory system</keyword>
<feature type="domain" description="Histidine kinase" evidence="9">
    <location>
        <begin position="162"/>
        <end position="378"/>
    </location>
</feature>
<dbReference type="InterPro" id="IPR013656">
    <property type="entry name" value="PAS_4"/>
</dbReference>
<evidence type="ECO:0000259" key="10">
    <source>
        <dbReference type="PROSITE" id="PS50112"/>
    </source>
</evidence>
<dbReference type="InterPro" id="IPR003661">
    <property type="entry name" value="HisK_dim/P_dom"/>
</dbReference>
<dbReference type="Proteomes" id="UP001250181">
    <property type="component" value="Unassembled WGS sequence"/>
</dbReference>
<dbReference type="Pfam" id="PF08448">
    <property type="entry name" value="PAS_4"/>
    <property type="match status" value="1"/>
</dbReference>
<evidence type="ECO:0000313" key="12">
    <source>
        <dbReference type="Proteomes" id="UP001250181"/>
    </source>
</evidence>
<gene>
    <name evidence="11" type="ORF">RND61_19040</name>
</gene>
<evidence type="ECO:0000256" key="8">
    <source>
        <dbReference type="SAM" id="MobiDB-lite"/>
    </source>
</evidence>
<keyword evidence="4" id="KW-0597">Phosphoprotein</keyword>
<dbReference type="PANTHER" id="PTHR43711">
    <property type="entry name" value="TWO-COMPONENT HISTIDINE KINASE"/>
    <property type="match status" value="1"/>
</dbReference>
<dbReference type="SUPFAM" id="SSF47384">
    <property type="entry name" value="Homodimeric domain of signal transducing histidine kinase"/>
    <property type="match status" value="1"/>
</dbReference>
<dbReference type="InterPro" id="IPR003594">
    <property type="entry name" value="HATPase_dom"/>
</dbReference>
<dbReference type="CDD" id="cd00130">
    <property type="entry name" value="PAS"/>
    <property type="match status" value="1"/>
</dbReference>
<evidence type="ECO:0000256" key="7">
    <source>
        <dbReference type="ARBA" id="ARBA00023012"/>
    </source>
</evidence>
<accession>A0ABU3QNX8</accession>
<protein>
    <recommendedName>
        <fullName evidence="3">histidine kinase</fullName>
        <ecNumber evidence="3">2.7.13.3</ecNumber>
    </recommendedName>
</protein>
<dbReference type="SMART" id="SM00387">
    <property type="entry name" value="HATPase_c"/>
    <property type="match status" value="1"/>
</dbReference>
<dbReference type="Pfam" id="PF00512">
    <property type="entry name" value="HisKA"/>
    <property type="match status" value="1"/>
</dbReference>
<feature type="compositionally biased region" description="Low complexity" evidence="8">
    <location>
        <begin position="21"/>
        <end position="36"/>
    </location>
</feature>
<dbReference type="SMART" id="SM00388">
    <property type="entry name" value="HisKA"/>
    <property type="match status" value="1"/>
</dbReference>
<dbReference type="Gene3D" id="3.30.450.20">
    <property type="entry name" value="PAS domain"/>
    <property type="match status" value="1"/>
</dbReference>
<evidence type="ECO:0000256" key="5">
    <source>
        <dbReference type="ARBA" id="ARBA00022679"/>
    </source>
</evidence>